<dbReference type="EMBL" id="PKSG01000033">
    <property type="protein sequence ID" value="POR39530.1"/>
    <property type="molecule type" value="Genomic_DNA"/>
</dbReference>
<reference evidence="2 3" key="1">
    <citation type="submission" date="2018-01" db="EMBL/GenBank/DDBJ databases">
        <title>Harnessing the power of phylogenomics to disentangle the directionality and signatures of interkingdom host jumping in the parasitic fungal genus Tolypocladium.</title>
        <authorList>
            <person name="Quandt C.A."/>
            <person name="Patterson W."/>
            <person name="Spatafora J.W."/>
        </authorList>
    </citation>
    <scope>NUCLEOTIDE SEQUENCE [LARGE SCALE GENOMIC DNA]</scope>
    <source>
        <strain evidence="2 3">NRBC 100945</strain>
    </source>
</reference>
<organism evidence="2 3">
    <name type="scientific">Tolypocladium paradoxum</name>
    <dbReference type="NCBI Taxonomy" id="94208"/>
    <lineage>
        <taxon>Eukaryota</taxon>
        <taxon>Fungi</taxon>
        <taxon>Dikarya</taxon>
        <taxon>Ascomycota</taxon>
        <taxon>Pezizomycotina</taxon>
        <taxon>Sordariomycetes</taxon>
        <taxon>Hypocreomycetidae</taxon>
        <taxon>Hypocreales</taxon>
        <taxon>Ophiocordycipitaceae</taxon>
        <taxon>Tolypocladium</taxon>
    </lineage>
</organism>
<evidence type="ECO:0000313" key="2">
    <source>
        <dbReference type="EMBL" id="POR39530.1"/>
    </source>
</evidence>
<evidence type="ECO:0000256" key="1">
    <source>
        <dbReference type="SAM" id="MobiDB-lite"/>
    </source>
</evidence>
<proteinExistence type="predicted"/>
<accession>A0A2S4LAQ9</accession>
<evidence type="ECO:0000313" key="3">
    <source>
        <dbReference type="Proteomes" id="UP000237481"/>
    </source>
</evidence>
<comment type="caution">
    <text evidence="2">The sequence shown here is derived from an EMBL/GenBank/DDBJ whole genome shotgun (WGS) entry which is preliminary data.</text>
</comment>
<protein>
    <submittedName>
        <fullName evidence="2">Uncharacterized protein</fullName>
    </submittedName>
</protein>
<feature type="compositionally biased region" description="Low complexity" evidence="1">
    <location>
        <begin position="76"/>
        <end position="109"/>
    </location>
</feature>
<name>A0A2S4LAQ9_9HYPO</name>
<feature type="compositionally biased region" description="Low complexity" evidence="1">
    <location>
        <begin position="44"/>
        <end position="68"/>
    </location>
</feature>
<sequence length="226" mass="23548">MANTATASATSTGAPTARRSRSTSTASSTSARKTCPRTPLSLKSAASPTSSPRSRTSRSTSSSASAPTATPPRAPTPASSGGTSSSLASSSASRCSRSGGCGASSRSSASFDPSLAFFVAQEQDRGGRSAAVSLMHQAVLRQSHIWRNGQGLGKLDDGGWALPPKKARWSCVNVVIEPRSVSVVNRKQDTIGDTIVTDTSINFRLKKRSTWLVYPQVDAHTCKVVF</sequence>
<dbReference type="AlphaFoldDB" id="A0A2S4LAQ9"/>
<dbReference type="Proteomes" id="UP000237481">
    <property type="component" value="Unassembled WGS sequence"/>
</dbReference>
<feature type="region of interest" description="Disordered" evidence="1">
    <location>
        <begin position="1"/>
        <end position="109"/>
    </location>
</feature>
<keyword evidence="3" id="KW-1185">Reference proteome</keyword>
<feature type="compositionally biased region" description="Low complexity" evidence="1">
    <location>
        <begin position="1"/>
        <end position="32"/>
    </location>
</feature>
<gene>
    <name evidence="2" type="ORF">TPAR_00279</name>
</gene>